<dbReference type="EMBL" id="JADKMA010000072">
    <property type="protein sequence ID" value="MBO8193151.1"/>
    <property type="molecule type" value="Genomic_DNA"/>
</dbReference>
<gene>
    <name evidence="1" type="ORF">ITI46_15960</name>
</gene>
<comment type="caution">
    <text evidence="1">The sequence shown here is derived from an EMBL/GenBank/DDBJ whole genome shotgun (WGS) entry which is preliminary data.</text>
</comment>
<name>A0ABS3XCP2_9ACTN</name>
<reference evidence="1 2" key="1">
    <citation type="submission" date="2020-11" db="EMBL/GenBank/DDBJ databases">
        <title>Streptomyces spirodelae sp. nov., isolated from duckweed.</title>
        <authorList>
            <person name="Saimee Y."/>
            <person name="Duangmal K."/>
        </authorList>
    </citation>
    <scope>NUCLEOTIDE SEQUENCE [LARGE SCALE GENOMIC DNA]</scope>
    <source>
        <strain evidence="1 2">S16-07</strain>
    </source>
</reference>
<protein>
    <submittedName>
        <fullName evidence="1">Uncharacterized protein</fullName>
    </submittedName>
</protein>
<evidence type="ECO:0000313" key="1">
    <source>
        <dbReference type="EMBL" id="MBO8193151.1"/>
    </source>
</evidence>
<proteinExistence type="predicted"/>
<keyword evidence="2" id="KW-1185">Reference proteome</keyword>
<evidence type="ECO:0000313" key="2">
    <source>
        <dbReference type="Proteomes" id="UP001519064"/>
    </source>
</evidence>
<sequence length="53" mass="5632">MPHTTTPMADLDLDTLIDSLDARVTESELAESSLNADHSQLCTVIICGTAVIC</sequence>
<dbReference type="RefSeq" id="WP_209240216.1">
    <property type="nucleotide sequence ID" value="NZ_JADKMA010000072.1"/>
</dbReference>
<organism evidence="1 2">
    <name type="scientific">Streptomyces oryzae</name>
    <dbReference type="NCBI Taxonomy" id="1434886"/>
    <lineage>
        <taxon>Bacteria</taxon>
        <taxon>Bacillati</taxon>
        <taxon>Actinomycetota</taxon>
        <taxon>Actinomycetes</taxon>
        <taxon>Kitasatosporales</taxon>
        <taxon>Streptomycetaceae</taxon>
        <taxon>Streptomyces</taxon>
    </lineage>
</organism>
<dbReference type="Proteomes" id="UP001519064">
    <property type="component" value="Unassembled WGS sequence"/>
</dbReference>
<accession>A0ABS3XCP2</accession>